<organism evidence="3 4">
    <name type="scientific">Urbifossiella limnaea</name>
    <dbReference type="NCBI Taxonomy" id="2528023"/>
    <lineage>
        <taxon>Bacteria</taxon>
        <taxon>Pseudomonadati</taxon>
        <taxon>Planctomycetota</taxon>
        <taxon>Planctomycetia</taxon>
        <taxon>Gemmatales</taxon>
        <taxon>Gemmataceae</taxon>
        <taxon>Urbifossiella</taxon>
    </lineage>
</organism>
<dbReference type="EMBL" id="CP036273">
    <property type="protein sequence ID" value="QDU23167.1"/>
    <property type="molecule type" value="Genomic_DNA"/>
</dbReference>
<dbReference type="RefSeq" id="WP_145243265.1">
    <property type="nucleotide sequence ID" value="NZ_CP036273.1"/>
</dbReference>
<dbReference type="InterPro" id="IPR045584">
    <property type="entry name" value="Pilin-like"/>
</dbReference>
<accession>A0A517Y075</accession>
<dbReference type="Proteomes" id="UP000319576">
    <property type="component" value="Chromosome"/>
</dbReference>
<dbReference type="KEGG" id="uli:ETAA1_51590"/>
<dbReference type="SUPFAM" id="SSF54523">
    <property type="entry name" value="Pili subunits"/>
    <property type="match status" value="1"/>
</dbReference>
<dbReference type="OrthoDB" id="255848at2"/>
<keyword evidence="4" id="KW-1185">Reference proteome</keyword>
<reference evidence="3 4" key="1">
    <citation type="submission" date="2019-02" db="EMBL/GenBank/DDBJ databases">
        <title>Deep-cultivation of Planctomycetes and their phenomic and genomic characterization uncovers novel biology.</title>
        <authorList>
            <person name="Wiegand S."/>
            <person name="Jogler M."/>
            <person name="Boedeker C."/>
            <person name="Pinto D."/>
            <person name="Vollmers J."/>
            <person name="Rivas-Marin E."/>
            <person name="Kohn T."/>
            <person name="Peeters S.H."/>
            <person name="Heuer A."/>
            <person name="Rast P."/>
            <person name="Oberbeckmann S."/>
            <person name="Bunk B."/>
            <person name="Jeske O."/>
            <person name="Meyerdierks A."/>
            <person name="Storesund J.E."/>
            <person name="Kallscheuer N."/>
            <person name="Luecker S."/>
            <person name="Lage O.M."/>
            <person name="Pohl T."/>
            <person name="Merkel B.J."/>
            <person name="Hornburger P."/>
            <person name="Mueller R.-W."/>
            <person name="Bruemmer F."/>
            <person name="Labrenz M."/>
            <person name="Spormann A.M."/>
            <person name="Op den Camp H."/>
            <person name="Overmann J."/>
            <person name="Amann R."/>
            <person name="Jetten M.S.M."/>
            <person name="Mascher T."/>
            <person name="Medema M.H."/>
            <person name="Devos D.P."/>
            <person name="Kaster A.-K."/>
            <person name="Ovreas L."/>
            <person name="Rohde M."/>
            <person name="Galperin M.Y."/>
            <person name="Jogler C."/>
        </authorList>
    </citation>
    <scope>NUCLEOTIDE SEQUENCE [LARGE SCALE GENOMIC DNA]</scope>
    <source>
        <strain evidence="3 4">ETA_A1</strain>
    </source>
</reference>
<evidence type="ECO:0000313" key="4">
    <source>
        <dbReference type="Proteomes" id="UP000319576"/>
    </source>
</evidence>
<name>A0A517Y075_9BACT</name>
<dbReference type="Gene3D" id="3.30.700.10">
    <property type="entry name" value="Glycoprotein, Type 4 Pilin"/>
    <property type="match status" value="1"/>
</dbReference>
<dbReference type="NCBIfam" id="TIGR02532">
    <property type="entry name" value="IV_pilin_GFxxxE"/>
    <property type="match status" value="1"/>
</dbReference>
<sequence length="335" mass="34808">MAGRRAAFTLIELLVVIAIIAILIGLLLPAVQKVREAAARAKCTSQLKQLALACHGYHGTTDRFPTACEAGGSRYTTLFVELLPHVEQDPLFRRWDFVNTGNNSALAQTALPLMLCPSHPTLDAASGLTTYGGNGGTRPYPLDANTKTDGMFHSTGPGSKPAANQVGVRFGDVLDGTSNTLLLGERQVGDAGLDTYQQPQSMGIIMPPPTPPLQPVAAYARWYPFPASTPDAPAGTAAGGLFASGAAVGMSNPSHWEPPPPPVPPIVIPTPPPPVNGTQLAAEYRARLGAYGSYHTGGANVALGDGSVRFLRATTSAAALLALTTRAGGELPVSE</sequence>
<keyword evidence="1" id="KW-0472">Membrane</keyword>
<evidence type="ECO:0000313" key="3">
    <source>
        <dbReference type="EMBL" id="QDU23167.1"/>
    </source>
</evidence>
<dbReference type="Pfam" id="PF07963">
    <property type="entry name" value="N_methyl"/>
    <property type="match status" value="1"/>
</dbReference>
<proteinExistence type="predicted"/>
<gene>
    <name evidence="3" type="ORF">ETAA1_51590</name>
</gene>
<dbReference type="InterPro" id="IPR012902">
    <property type="entry name" value="N_methyl_site"/>
</dbReference>
<evidence type="ECO:0000256" key="1">
    <source>
        <dbReference type="SAM" id="Phobius"/>
    </source>
</evidence>
<evidence type="ECO:0000259" key="2">
    <source>
        <dbReference type="Pfam" id="PF07596"/>
    </source>
</evidence>
<dbReference type="AlphaFoldDB" id="A0A517Y075"/>
<keyword evidence="1" id="KW-0812">Transmembrane</keyword>
<dbReference type="Pfam" id="PF07596">
    <property type="entry name" value="SBP_bac_10"/>
    <property type="match status" value="1"/>
</dbReference>
<feature type="domain" description="DUF1559" evidence="2">
    <location>
        <begin position="32"/>
        <end position="314"/>
    </location>
</feature>
<feature type="transmembrane region" description="Helical" evidence="1">
    <location>
        <begin position="7"/>
        <end position="28"/>
    </location>
</feature>
<dbReference type="PANTHER" id="PTHR30093">
    <property type="entry name" value="GENERAL SECRETION PATHWAY PROTEIN G"/>
    <property type="match status" value="1"/>
</dbReference>
<dbReference type="PANTHER" id="PTHR30093:SF2">
    <property type="entry name" value="TYPE II SECRETION SYSTEM PROTEIN H"/>
    <property type="match status" value="1"/>
</dbReference>
<protein>
    <submittedName>
        <fullName evidence="3">Putative major pilin subunit</fullName>
    </submittedName>
</protein>
<dbReference type="InterPro" id="IPR011453">
    <property type="entry name" value="DUF1559"/>
</dbReference>
<dbReference type="InterPro" id="IPR027558">
    <property type="entry name" value="Pre_pil_HX9DG_C"/>
</dbReference>
<dbReference type="NCBIfam" id="TIGR04294">
    <property type="entry name" value="pre_pil_HX9DG"/>
    <property type="match status" value="1"/>
</dbReference>
<keyword evidence="1" id="KW-1133">Transmembrane helix</keyword>